<dbReference type="Gene3D" id="1.10.260.40">
    <property type="entry name" value="lambda repressor-like DNA-binding domains"/>
    <property type="match status" value="1"/>
</dbReference>
<sequence length="73" mass="8325">MERKWLIEKRGELTQQEAADLVGISRGAYANIEIGNRNPSVKVAKKIAEVFGFQWTNFFAEEVVETKQKRVAV</sequence>
<evidence type="ECO:0000256" key="1">
    <source>
        <dbReference type="ARBA" id="ARBA00023125"/>
    </source>
</evidence>
<protein>
    <submittedName>
        <fullName evidence="3">DNA-binding XRE family transcriptional regulator</fullName>
    </submittedName>
</protein>
<dbReference type="EMBL" id="RCCP01000001">
    <property type="protein sequence ID" value="RLJ90164.1"/>
    <property type="molecule type" value="Genomic_DNA"/>
</dbReference>
<comment type="caution">
    <text evidence="3">The sequence shown here is derived from an EMBL/GenBank/DDBJ whole genome shotgun (WGS) entry which is preliminary data.</text>
</comment>
<dbReference type="GO" id="GO:0003677">
    <property type="term" value="F:DNA binding"/>
    <property type="evidence" value="ECO:0007669"/>
    <property type="project" value="UniProtKB-KW"/>
</dbReference>
<evidence type="ECO:0000313" key="3">
    <source>
        <dbReference type="EMBL" id="RLJ90164.1"/>
    </source>
</evidence>
<dbReference type="InterPro" id="IPR010982">
    <property type="entry name" value="Lambda_DNA-bd_dom_sf"/>
</dbReference>
<reference evidence="3 4" key="1">
    <citation type="submission" date="2018-10" db="EMBL/GenBank/DDBJ databases">
        <title>Genomic Encyclopedia of Type Strains, Phase IV (KMG-IV): sequencing the most valuable type-strain genomes for metagenomic binning, comparative biology and taxonomic classification.</title>
        <authorList>
            <person name="Goeker M."/>
        </authorList>
    </citation>
    <scope>NUCLEOTIDE SEQUENCE [LARGE SCALE GENOMIC DNA]</scope>
    <source>
        <strain evidence="3 4">DSM 20549</strain>
    </source>
</reference>
<feature type="domain" description="HTH cro/C1-type" evidence="2">
    <location>
        <begin position="13"/>
        <end position="58"/>
    </location>
</feature>
<dbReference type="PANTHER" id="PTHR46558">
    <property type="entry name" value="TRACRIPTIONAL REGULATORY PROTEIN-RELATED-RELATED"/>
    <property type="match status" value="1"/>
</dbReference>
<dbReference type="RefSeq" id="WP_121297713.1">
    <property type="nucleotide sequence ID" value="NZ_QBEW01000043.1"/>
</dbReference>
<dbReference type="PANTHER" id="PTHR46558:SF4">
    <property type="entry name" value="DNA-BIDING PHAGE PROTEIN"/>
    <property type="match status" value="1"/>
</dbReference>
<dbReference type="CDD" id="cd00093">
    <property type="entry name" value="HTH_XRE"/>
    <property type="match status" value="1"/>
</dbReference>
<dbReference type="AlphaFoldDB" id="A0A497YT39"/>
<accession>A0A497YT39</accession>
<dbReference type="InterPro" id="IPR001387">
    <property type="entry name" value="Cro/C1-type_HTH"/>
</dbReference>
<organism evidence="3 4">
    <name type="scientific">Planococcus citreus</name>
    <dbReference type="NCBI Taxonomy" id="1373"/>
    <lineage>
        <taxon>Bacteria</taxon>
        <taxon>Bacillati</taxon>
        <taxon>Bacillota</taxon>
        <taxon>Bacilli</taxon>
        <taxon>Bacillales</taxon>
        <taxon>Caryophanaceae</taxon>
        <taxon>Planococcus</taxon>
    </lineage>
</organism>
<dbReference type="SUPFAM" id="SSF47413">
    <property type="entry name" value="lambda repressor-like DNA-binding domains"/>
    <property type="match status" value="1"/>
</dbReference>
<evidence type="ECO:0000259" key="2">
    <source>
        <dbReference type="PROSITE" id="PS50943"/>
    </source>
</evidence>
<dbReference type="PROSITE" id="PS50943">
    <property type="entry name" value="HTH_CROC1"/>
    <property type="match status" value="1"/>
</dbReference>
<proteinExistence type="predicted"/>
<keyword evidence="4" id="KW-1185">Reference proteome</keyword>
<evidence type="ECO:0000313" key="4">
    <source>
        <dbReference type="Proteomes" id="UP000280791"/>
    </source>
</evidence>
<name>A0A497YT39_9BACL</name>
<dbReference type="Pfam" id="PF01381">
    <property type="entry name" value="HTH_3"/>
    <property type="match status" value="1"/>
</dbReference>
<gene>
    <name evidence="3" type="ORF">DFR62_0306</name>
</gene>
<dbReference type="Proteomes" id="UP000280791">
    <property type="component" value="Unassembled WGS sequence"/>
</dbReference>
<keyword evidence="1 3" id="KW-0238">DNA-binding</keyword>
<dbReference type="SMART" id="SM00530">
    <property type="entry name" value="HTH_XRE"/>
    <property type="match status" value="1"/>
</dbReference>
<dbReference type="OrthoDB" id="1859224at2"/>